<dbReference type="InterPro" id="IPR000073">
    <property type="entry name" value="AB_hydrolase_1"/>
</dbReference>
<evidence type="ECO:0000313" key="2">
    <source>
        <dbReference type="EMBL" id="TDT16291.1"/>
    </source>
</evidence>
<dbReference type="InterPro" id="IPR029058">
    <property type="entry name" value="AB_hydrolase_fold"/>
</dbReference>
<evidence type="ECO:0000313" key="3">
    <source>
        <dbReference type="Proteomes" id="UP000294558"/>
    </source>
</evidence>
<dbReference type="GO" id="GO:0003824">
    <property type="term" value="F:catalytic activity"/>
    <property type="evidence" value="ECO:0007669"/>
    <property type="project" value="UniProtKB-ARBA"/>
</dbReference>
<dbReference type="EMBL" id="SOAU01000001">
    <property type="protein sequence ID" value="TDT16291.1"/>
    <property type="molecule type" value="Genomic_DNA"/>
</dbReference>
<reference evidence="2 3" key="1">
    <citation type="submission" date="2019-03" db="EMBL/GenBank/DDBJ databases">
        <title>Sequencing the genomes of 1000 actinobacteria strains.</title>
        <authorList>
            <person name="Klenk H.-P."/>
        </authorList>
    </citation>
    <scope>NUCLEOTIDE SEQUENCE [LARGE SCALE GENOMIC DNA]</scope>
    <source>
        <strain evidence="2 3">DSM 18936</strain>
    </source>
</reference>
<dbReference type="SUPFAM" id="SSF53474">
    <property type="entry name" value="alpha/beta-Hydrolases"/>
    <property type="match status" value="1"/>
</dbReference>
<dbReference type="PANTHER" id="PTHR43689">
    <property type="entry name" value="HYDROLASE"/>
    <property type="match status" value="1"/>
</dbReference>
<keyword evidence="3" id="KW-1185">Reference proteome</keyword>
<dbReference type="RefSeq" id="WP_166657485.1">
    <property type="nucleotide sequence ID" value="NZ_SOAU01000001.1"/>
</dbReference>
<name>A0A4R7HYU0_9ACTN</name>
<comment type="caution">
    <text evidence="2">The sequence shown here is derived from an EMBL/GenBank/DDBJ whole genome shotgun (WGS) entry which is preliminary data.</text>
</comment>
<proteinExistence type="predicted"/>
<dbReference type="Proteomes" id="UP000294558">
    <property type="component" value="Unassembled WGS sequence"/>
</dbReference>
<dbReference type="AlphaFoldDB" id="A0A4R7HYU0"/>
<dbReference type="PANTHER" id="PTHR43689:SF8">
    <property type="entry name" value="ALPHA_BETA-HYDROLASES SUPERFAMILY PROTEIN"/>
    <property type="match status" value="1"/>
</dbReference>
<protein>
    <submittedName>
        <fullName evidence="2">Pimeloyl-ACP methyl ester carboxylesterase</fullName>
    </submittedName>
</protein>
<organism evidence="2 3">
    <name type="scientific">Ilumatobacter fluminis</name>
    <dbReference type="NCBI Taxonomy" id="467091"/>
    <lineage>
        <taxon>Bacteria</taxon>
        <taxon>Bacillati</taxon>
        <taxon>Actinomycetota</taxon>
        <taxon>Acidimicrobiia</taxon>
        <taxon>Acidimicrobiales</taxon>
        <taxon>Ilumatobacteraceae</taxon>
        <taxon>Ilumatobacter</taxon>
    </lineage>
</organism>
<accession>A0A4R7HYU0</accession>
<dbReference type="PRINTS" id="PR00111">
    <property type="entry name" value="ABHYDROLASE"/>
</dbReference>
<dbReference type="Pfam" id="PF12697">
    <property type="entry name" value="Abhydrolase_6"/>
    <property type="match status" value="1"/>
</dbReference>
<dbReference type="Gene3D" id="3.40.50.1820">
    <property type="entry name" value="alpha/beta hydrolase"/>
    <property type="match status" value="1"/>
</dbReference>
<feature type="domain" description="AB hydrolase-1" evidence="1">
    <location>
        <begin position="6"/>
        <end position="220"/>
    </location>
</feature>
<sequence>MDSTPVVLVHGWGGSFATTWERSGFTMLLADANRPVIGVDLLGHGDADKPHDPEAYADLSAGVLSAIDEAVGDDGGPVDAVGFSLGAMTLIRAAIRRPERFRRLVLAGVGNNVFVRDDAATAAIVEAIETDSDTADHDTDNRARLFAQYAHQPGNDPVALAAIMKRPPSTPLRPDDLAAITCPTLVAVGDRDFVLPADPLVDALPDARFVSLKRTDHFATPESFDFIDATLEFLDAVPG</sequence>
<evidence type="ECO:0000259" key="1">
    <source>
        <dbReference type="Pfam" id="PF12697"/>
    </source>
</evidence>
<gene>
    <name evidence="2" type="ORF">BDK89_1875</name>
</gene>